<dbReference type="Pfam" id="PF21680">
    <property type="entry name" value="GIDA_C_1st"/>
    <property type="match status" value="1"/>
</dbReference>
<evidence type="ECO:0000313" key="14">
    <source>
        <dbReference type="EMBL" id="HIU30013.1"/>
    </source>
</evidence>
<dbReference type="PROSITE" id="PS01280">
    <property type="entry name" value="GIDA_1"/>
    <property type="match status" value="1"/>
</dbReference>
<dbReference type="InterPro" id="IPR049312">
    <property type="entry name" value="GIDA_C_N"/>
</dbReference>
<keyword evidence="7 12" id="KW-0819">tRNA processing</keyword>
<keyword evidence="8 12" id="KW-0274">FAD</keyword>
<evidence type="ECO:0000256" key="8">
    <source>
        <dbReference type="ARBA" id="ARBA00022827"/>
    </source>
</evidence>
<dbReference type="NCBIfam" id="TIGR00136">
    <property type="entry name" value="mnmG_gidA"/>
    <property type="match status" value="1"/>
</dbReference>
<evidence type="ECO:0000313" key="15">
    <source>
        <dbReference type="Proteomes" id="UP000824089"/>
    </source>
</evidence>
<evidence type="ECO:0000256" key="2">
    <source>
        <dbReference type="ARBA" id="ARBA00003717"/>
    </source>
</evidence>
<proteinExistence type="inferred from homology"/>
<feature type="binding site" evidence="12">
    <location>
        <begin position="14"/>
        <end position="19"/>
    </location>
    <ligand>
        <name>FAD</name>
        <dbReference type="ChEBI" id="CHEBI:57692"/>
    </ligand>
</feature>
<comment type="cofactor">
    <cofactor evidence="1 12">
        <name>FAD</name>
        <dbReference type="ChEBI" id="CHEBI:57692"/>
    </cofactor>
</comment>
<evidence type="ECO:0000256" key="3">
    <source>
        <dbReference type="ARBA" id="ARBA00007653"/>
    </source>
</evidence>
<keyword evidence="5 12" id="KW-0963">Cytoplasm</keyword>
<keyword evidence="9 12" id="KW-0520">NAD</keyword>
<accession>A0A9D1I837</accession>
<dbReference type="HAMAP" id="MF_00129">
    <property type="entry name" value="MnmG_GidA"/>
    <property type="match status" value="1"/>
</dbReference>
<comment type="caution">
    <text evidence="14">The sequence shown here is derived from an EMBL/GenBank/DDBJ whole genome shotgun (WGS) entry which is preliminary data.</text>
</comment>
<evidence type="ECO:0000256" key="11">
    <source>
        <dbReference type="ARBA" id="ARBA00031800"/>
    </source>
</evidence>
<dbReference type="InterPro" id="IPR044920">
    <property type="entry name" value="MnmG_C_subdom_sf"/>
</dbReference>
<dbReference type="FunFam" id="3.50.50.60:FF:000002">
    <property type="entry name" value="tRNA uridine 5-carboxymethylaminomethyl modification enzyme MnmG"/>
    <property type="match status" value="1"/>
</dbReference>
<dbReference type="Gene3D" id="1.10.150.570">
    <property type="entry name" value="GidA associated domain, C-terminal subdomain"/>
    <property type="match status" value="1"/>
</dbReference>
<evidence type="ECO:0000256" key="5">
    <source>
        <dbReference type="ARBA" id="ARBA00022490"/>
    </source>
</evidence>
<dbReference type="GO" id="GO:0002098">
    <property type="term" value="P:tRNA wobble uridine modification"/>
    <property type="evidence" value="ECO:0007669"/>
    <property type="project" value="InterPro"/>
</dbReference>
<evidence type="ECO:0000256" key="9">
    <source>
        <dbReference type="ARBA" id="ARBA00023027"/>
    </source>
</evidence>
<dbReference type="Gene3D" id="3.50.50.60">
    <property type="entry name" value="FAD/NAD(P)-binding domain"/>
    <property type="match status" value="2"/>
</dbReference>
<dbReference type="InterPro" id="IPR002218">
    <property type="entry name" value="MnmG-rel"/>
</dbReference>
<dbReference type="Gene3D" id="1.10.10.1800">
    <property type="entry name" value="tRNA uridine 5-carboxymethylaminomethyl modification enzyme MnmG/GidA"/>
    <property type="match status" value="1"/>
</dbReference>
<dbReference type="InterPro" id="IPR026904">
    <property type="entry name" value="MnmG_C"/>
</dbReference>
<dbReference type="InterPro" id="IPR004416">
    <property type="entry name" value="MnmG"/>
</dbReference>
<comment type="function">
    <text evidence="2 12">NAD-binding protein involved in the addition of a carboxymethylaminomethyl (cmnm) group at the wobble position (U34) of certain tRNAs, forming tRNA-cmnm(5)s(2)U34.</text>
</comment>
<feature type="domain" description="tRNA uridine 5-carboxymethylaminomethyl modification enzyme C-terminal subdomain" evidence="13">
    <location>
        <begin position="550"/>
        <end position="621"/>
    </location>
</feature>
<dbReference type="FunFam" id="1.10.10.1800:FF:000001">
    <property type="entry name" value="tRNA uridine 5-carboxymethylaminomethyl modification enzyme MnmG"/>
    <property type="match status" value="1"/>
</dbReference>
<gene>
    <name evidence="12 14" type="primary">mnmG</name>
    <name evidence="12" type="synonym">gidA</name>
    <name evidence="14" type="ORF">IAD50_06945</name>
</gene>
<dbReference type="InterPro" id="IPR040131">
    <property type="entry name" value="MnmG_N"/>
</dbReference>
<evidence type="ECO:0000256" key="12">
    <source>
        <dbReference type="HAMAP-Rule" id="MF_00129"/>
    </source>
</evidence>
<dbReference type="GO" id="GO:0005829">
    <property type="term" value="C:cytosol"/>
    <property type="evidence" value="ECO:0007669"/>
    <property type="project" value="TreeGrafter"/>
</dbReference>
<feature type="binding site" evidence="12">
    <location>
        <begin position="278"/>
        <end position="292"/>
    </location>
    <ligand>
        <name>NAD(+)</name>
        <dbReference type="ChEBI" id="CHEBI:57540"/>
    </ligand>
</feature>
<dbReference type="InterPro" id="IPR047001">
    <property type="entry name" value="MnmG_C_subdom"/>
</dbReference>
<dbReference type="PROSITE" id="PS01281">
    <property type="entry name" value="GIDA_2"/>
    <property type="match status" value="1"/>
</dbReference>
<keyword evidence="6 12" id="KW-0285">Flavoprotein</keyword>
<dbReference type="Proteomes" id="UP000824089">
    <property type="component" value="Unassembled WGS sequence"/>
</dbReference>
<dbReference type="PANTHER" id="PTHR11806">
    <property type="entry name" value="GLUCOSE INHIBITED DIVISION PROTEIN A"/>
    <property type="match status" value="1"/>
</dbReference>
<dbReference type="AlphaFoldDB" id="A0A9D1I837"/>
<evidence type="ECO:0000259" key="13">
    <source>
        <dbReference type="SMART" id="SM01228"/>
    </source>
</evidence>
<comment type="subunit">
    <text evidence="10 12">Homodimer. Heterotetramer of two MnmE and two MnmG subunits.</text>
</comment>
<dbReference type="GO" id="GO:0050660">
    <property type="term" value="F:flavin adenine dinucleotide binding"/>
    <property type="evidence" value="ECO:0007669"/>
    <property type="project" value="UniProtKB-UniRule"/>
</dbReference>
<dbReference type="FunFam" id="1.10.150.570:FF:000001">
    <property type="entry name" value="tRNA uridine 5-carboxymethylaminomethyl modification enzyme MnmG"/>
    <property type="match status" value="1"/>
</dbReference>
<dbReference type="EMBL" id="DVMM01000144">
    <property type="protein sequence ID" value="HIU30013.1"/>
    <property type="molecule type" value="Genomic_DNA"/>
</dbReference>
<dbReference type="PANTHER" id="PTHR11806:SF0">
    <property type="entry name" value="PROTEIN MTO1 HOMOLOG, MITOCHONDRIAL"/>
    <property type="match status" value="1"/>
</dbReference>
<dbReference type="GO" id="GO:0030488">
    <property type="term" value="P:tRNA methylation"/>
    <property type="evidence" value="ECO:0007669"/>
    <property type="project" value="TreeGrafter"/>
</dbReference>
<organism evidence="14 15">
    <name type="scientific">Candidatus Egerieisoma faecipullorum</name>
    <dbReference type="NCBI Taxonomy" id="2840963"/>
    <lineage>
        <taxon>Bacteria</taxon>
        <taxon>Bacillati</taxon>
        <taxon>Bacillota</taxon>
        <taxon>Clostridia</taxon>
        <taxon>Eubacteriales</taxon>
        <taxon>Clostridiaceae</taxon>
        <taxon>Clostridiaceae incertae sedis</taxon>
        <taxon>Candidatus Egerieisoma</taxon>
    </lineage>
</organism>
<dbReference type="InterPro" id="IPR036188">
    <property type="entry name" value="FAD/NAD-bd_sf"/>
</dbReference>
<comment type="subcellular location">
    <subcellularLocation>
        <location evidence="12">Cytoplasm</location>
    </subcellularLocation>
</comment>
<reference evidence="14" key="1">
    <citation type="submission" date="2020-10" db="EMBL/GenBank/DDBJ databases">
        <authorList>
            <person name="Gilroy R."/>
        </authorList>
    </citation>
    <scope>NUCLEOTIDE SEQUENCE</scope>
    <source>
        <strain evidence="14">CHK195-4489</strain>
    </source>
</reference>
<evidence type="ECO:0000256" key="10">
    <source>
        <dbReference type="ARBA" id="ARBA00025948"/>
    </source>
</evidence>
<reference evidence="14" key="2">
    <citation type="journal article" date="2021" name="PeerJ">
        <title>Extensive microbial diversity within the chicken gut microbiome revealed by metagenomics and culture.</title>
        <authorList>
            <person name="Gilroy R."/>
            <person name="Ravi A."/>
            <person name="Getino M."/>
            <person name="Pursley I."/>
            <person name="Horton D.L."/>
            <person name="Alikhan N.F."/>
            <person name="Baker D."/>
            <person name="Gharbi K."/>
            <person name="Hall N."/>
            <person name="Watson M."/>
            <person name="Adriaenssens E.M."/>
            <person name="Foster-Nyarko E."/>
            <person name="Jarju S."/>
            <person name="Secka A."/>
            <person name="Antonio M."/>
            <person name="Oren A."/>
            <person name="Chaudhuri R.R."/>
            <person name="La Ragione R."/>
            <person name="Hildebrand F."/>
            <person name="Pallen M.J."/>
        </authorList>
    </citation>
    <scope>NUCLEOTIDE SEQUENCE</scope>
    <source>
        <strain evidence="14">CHK195-4489</strain>
    </source>
</reference>
<evidence type="ECO:0000256" key="7">
    <source>
        <dbReference type="ARBA" id="ARBA00022694"/>
    </source>
</evidence>
<evidence type="ECO:0000256" key="4">
    <source>
        <dbReference type="ARBA" id="ARBA00020461"/>
    </source>
</evidence>
<name>A0A9D1I837_9CLOT</name>
<dbReference type="SUPFAM" id="SSF51905">
    <property type="entry name" value="FAD/NAD(P)-binding domain"/>
    <property type="match status" value="1"/>
</dbReference>
<dbReference type="InterPro" id="IPR020595">
    <property type="entry name" value="MnmG-rel_CS"/>
</dbReference>
<dbReference type="Pfam" id="PF01134">
    <property type="entry name" value="GIDA"/>
    <property type="match status" value="1"/>
</dbReference>
<comment type="similarity">
    <text evidence="3 12">Belongs to the MnmG family.</text>
</comment>
<sequence length="632" mass="70148">MSAQFGEYDIAVIGAGHAGCEAAMAAARLGLKTVIFAVNIDSIANMACNPSIGGTAKGQLVREIDAMGGVMGKMADKTAIQTKLLNKAKGPAVYSPRAQIDRRRYQTEMKHMLELQENIDLKQAEIIKILTVPGENKAPSVAGVVTHLGAEYRCRCVIACTGTYLKGKVIIGEHSYSSGPDGHFPANELSACLKELGFSLLRLKTGTPPRVNRRSVDFSKTEPQYGDGLPFSFSFEEDAPQSVQLPCYLTHTNARTHEIIKANLHRSPLYNGMIEGVGPRYCPSIEDKIMRFADKERHQLFIEPMGIDTEEMYVQGMSSSLPEDVQCDFIHSIEGLEKASIMRPAYAIEYDAIDARQLRLSLESRIVDGLFCAGQINGSSGYEEAAAQGLMAGINAARKLQGKEPLVIDRSEGYIGVLIDDLVTRGTNEPYRMMTSRAEYRLILRQDNADSRLTPKGYEAGLISEERYARFRQKMENIAGEIERLKHTYAAPSEHVNTILEREGAAPLKGSCSFAELLRRPEISYEILQEIENRKSPLSFREAEQVEISVKYEGYISRQEAQIRQFRKLEKKRLPVPFDYTTVPNICLEAREKLTRIQPESVGQASRITGVSPADITALMIYLNLREGEASC</sequence>
<comment type="caution">
    <text evidence="12">Lacks conserved residue(s) required for the propagation of feature annotation.</text>
</comment>
<evidence type="ECO:0000256" key="1">
    <source>
        <dbReference type="ARBA" id="ARBA00001974"/>
    </source>
</evidence>
<dbReference type="SMART" id="SM01228">
    <property type="entry name" value="GIDA_assoc_3"/>
    <property type="match status" value="1"/>
</dbReference>
<evidence type="ECO:0000256" key="6">
    <source>
        <dbReference type="ARBA" id="ARBA00022630"/>
    </source>
</evidence>
<dbReference type="Pfam" id="PF13932">
    <property type="entry name" value="SAM_GIDA_C"/>
    <property type="match status" value="1"/>
</dbReference>
<protein>
    <recommendedName>
        <fullName evidence="4 12">tRNA uridine 5-carboxymethylaminomethyl modification enzyme MnmG</fullName>
    </recommendedName>
    <alternativeName>
        <fullName evidence="11 12">Glucose-inhibited division protein A</fullName>
    </alternativeName>
</protein>